<dbReference type="GeneID" id="20249260"/>
<dbReference type="AlphaFoldDB" id="V4A980"/>
<protein>
    <recommendedName>
        <fullName evidence="3">ADF-H domain-containing protein</fullName>
    </recommendedName>
</protein>
<dbReference type="InterPro" id="IPR002108">
    <property type="entry name" value="ADF-H"/>
</dbReference>
<proteinExistence type="inferred from homology"/>
<evidence type="ECO:0000256" key="1">
    <source>
        <dbReference type="ARBA" id="ARBA00006844"/>
    </source>
</evidence>
<dbReference type="GO" id="GO:0030042">
    <property type="term" value="P:actin filament depolymerization"/>
    <property type="evidence" value="ECO:0007669"/>
    <property type="project" value="InterPro"/>
</dbReference>
<dbReference type="SUPFAM" id="SSF55753">
    <property type="entry name" value="Actin depolymerizing proteins"/>
    <property type="match status" value="1"/>
</dbReference>
<comment type="similarity">
    <text evidence="1">Belongs to the actin-binding proteins ADF family.</text>
</comment>
<keyword evidence="2" id="KW-0009">Actin-binding</keyword>
<feature type="domain" description="ADF-H" evidence="3">
    <location>
        <begin position="2"/>
        <end position="150"/>
    </location>
</feature>
<dbReference type="Proteomes" id="UP000030746">
    <property type="component" value="Unassembled WGS sequence"/>
</dbReference>
<dbReference type="EMBL" id="KB202237">
    <property type="protein sequence ID" value="ESO91630.1"/>
    <property type="molecule type" value="Genomic_DNA"/>
</dbReference>
<accession>V4A980</accession>
<dbReference type="PANTHER" id="PTHR11913">
    <property type="entry name" value="COFILIN-RELATED"/>
    <property type="match status" value="1"/>
</dbReference>
<evidence type="ECO:0000256" key="2">
    <source>
        <dbReference type="ARBA" id="ARBA00023203"/>
    </source>
</evidence>
<evidence type="ECO:0000313" key="5">
    <source>
        <dbReference type="Proteomes" id="UP000030746"/>
    </source>
</evidence>
<dbReference type="CTD" id="20249260"/>
<dbReference type="Pfam" id="PF00241">
    <property type="entry name" value="Cofilin_ADF"/>
    <property type="match status" value="1"/>
</dbReference>
<dbReference type="Gene3D" id="3.40.20.10">
    <property type="entry name" value="Severin"/>
    <property type="match status" value="1"/>
</dbReference>
<dbReference type="GO" id="GO:0003779">
    <property type="term" value="F:actin binding"/>
    <property type="evidence" value="ECO:0007669"/>
    <property type="project" value="UniProtKB-KW"/>
</dbReference>
<keyword evidence="5" id="KW-1185">Reference proteome</keyword>
<dbReference type="STRING" id="225164.V4A980"/>
<sequence length="151" mass="17168">MSSGIEFPKELETQFEKLKMGKAHRYLSIIISSKSVEGSNKTTEVFEVEKMPAKNCPNEDPEGCLQELMELLQDNQCRFVVFLMSAPNIAGILKENIFFVQYVPDCASIKKKMLYTASADVLKQRFEGVTIIQLNDLSDCKSELFLSKIRM</sequence>
<evidence type="ECO:0000313" key="4">
    <source>
        <dbReference type="EMBL" id="ESO91630.1"/>
    </source>
</evidence>
<dbReference type="InterPro" id="IPR017904">
    <property type="entry name" value="ADF/Cofilin"/>
</dbReference>
<dbReference type="SMART" id="SM00102">
    <property type="entry name" value="ADF"/>
    <property type="match status" value="1"/>
</dbReference>
<dbReference type="InterPro" id="IPR029006">
    <property type="entry name" value="ADF-H/Gelsolin-like_dom_sf"/>
</dbReference>
<dbReference type="PROSITE" id="PS51263">
    <property type="entry name" value="ADF_H"/>
    <property type="match status" value="1"/>
</dbReference>
<dbReference type="GO" id="GO:0015629">
    <property type="term" value="C:actin cytoskeleton"/>
    <property type="evidence" value="ECO:0007669"/>
    <property type="project" value="InterPro"/>
</dbReference>
<organism evidence="4 5">
    <name type="scientific">Lottia gigantea</name>
    <name type="common">Giant owl limpet</name>
    <dbReference type="NCBI Taxonomy" id="225164"/>
    <lineage>
        <taxon>Eukaryota</taxon>
        <taxon>Metazoa</taxon>
        <taxon>Spiralia</taxon>
        <taxon>Lophotrochozoa</taxon>
        <taxon>Mollusca</taxon>
        <taxon>Gastropoda</taxon>
        <taxon>Patellogastropoda</taxon>
        <taxon>Lottioidea</taxon>
        <taxon>Lottiidae</taxon>
        <taxon>Lottia</taxon>
    </lineage>
</organism>
<gene>
    <name evidence="4" type="ORF">LOTGIDRAFT_233408</name>
</gene>
<dbReference type="HOGENOM" id="CLU_1733572_0_0_1"/>
<name>V4A980_LOTGI</name>
<dbReference type="RefSeq" id="XP_009057695.1">
    <property type="nucleotide sequence ID" value="XM_009059447.1"/>
</dbReference>
<dbReference type="OrthoDB" id="10249245at2759"/>
<dbReference type="KEGG" id="lgi:LOTGIDRAFT_233408"/>
<reference evidence="4 5" key="1">
    <citation type="journal article" date="2013" name="Nature">
        <title>Insights into bilaterian evolution from three spiralian genomes.</title>
        <authorList>
            <person name="Simakov O."/>
            <person name="Marletaz F."/>
            <person name="Cho S.J."/>
            <person name="Edsinger-Gonzales E."/>
            <person name="Havlak P."/>
            <person name="Hellsten U."/>
            <person name="Kuo D.H."/>
            <person name="Larsson T."/>
            <person name="Lv J."/>
            <person name="Arendt D."/>
            <person name="Savage R."/>
            <person name="Osoegawa K."/>
            <person name="de Jong P."/>
            <person name="Grimwood J."/>
            <person name="Chapman J.A."/>
            <person name="Shapiro H."/>
            <person name="Aerts A."/>
            <person name="Otillar R.P."/>
            <person name="Terry A.Y."/>
            <person name="Boore J.L."/>
            <person name="Grigoriev I.V."/>
            <person name="Lindberg D.R."/>
            <person name="Seaver E.C."/>
            <person name="Weisblat D.A."/>
            <person name="Putnam N.H."/>
            <person name="Rokhsar D.S."/>
        </authorList>
    </citation>
    <scope>NUCLEOTIDE SEQUENCE [LARGE SCALE GENOMIC DNA]</scope>
</reference>
<evidence type="ECO:0000259" key="3">
    <source>
        <dbReference type="PROSITE" id="PS51263"/>
    </source>
</evidence>